<name>A0ABT3T432_9GAMM</name>
<sequence>MSRVFITPTGILRERWREAFPAARAAAKMARLTEQVLSDTGSLWLDAAQLPEQLRMPRVIAACALGRPVVVMVGVPAEGEAHAFLNAGAVGYCHVEAAPEQLQEIATVVEHGGLWMPPALLQRFLALTTRAAGSQVPQVQPLNELTSRELMVAEQVARGASNREIAEILSITERTVKAHLSAIFEKLQVRDRVQLALKMNNVPTYHTVN</sequence>
<dbReference type="SMART" id="SM00421">
    <property type="entry name" value="HTH_LUXR"/>
    <property type="match status" value="1"/>
</dbReference>
<dbReference type="PROSITE" id="PS00622">
    <property type="entry name" value="HTH_LUXR_1"/>
    <property type="match status" value="1"/>
</dbReference>
<gene>
    <name evidence="3" type="ORF">EYC82_06585</name>
</gene>
<dbReference type="InterPro" id="IPR039420">
    <property type="entry name" value="WalR-like"/>
</dbReference>
<evidence type="ECO:0000313" key="3">
    <source>
        <dbReference type="EMBL" id="MCX2977017.1"/>
    </source>
</evidence>
<dbReference type="CDD" id="cd06170">
    <property type="entry name" value="LuxR_C_like"/>
    <property type="match status" value="1"/>
</dbReference>
<evidence type="ECO:0000256" key="1">
    <source>
        <dbReference type="ARBA" id="ARBA00023125"/>
    </source>
</evidence>
<dbReference type="Proteomes" id="UP001143304">
    <property type="component" value="Unassembled WGS sequence"/>
</dbReference>
<dbReference type="InterPro" id="IPR016032">
    <property type="entry name" value="Sig_transdc_resp-reg_C-effctor"/>
</dbReference>
<reference evidence="3" key="1">
    <citation type="submission" date="2019-02" db="EMBL/GenBank/DDBJ databases">
        <authorList>
            <person name="Li S.-H."/>
        </authorList>
    </citation>
    <scope>NUCLEOTIDE SEQUENCE</scope>
    <source>
        <strain evidence="3">IMCC11814</strain>
    </source>
</reference>
<organism evidence="3 4">
    <name type="scientific">Candidatus Marimicrobium litorale</name>
    <dbReference type="NCBI Taxonomy" id="2518991"/>
    <lineage>
        <taxon>Bacteria</taxon>
        <taxon>Pseudomonadati</taxon>
        <taxon>Pseudomonadota</taxon>
        <taxon>Gammaproteobacteria</taxon>
        <taxon>Cellvibrionales</taxon>
        <taxon>Halieaceae</taxon>
        <taxon>Marimicrobium</taxon>
    </lineage>
</organism>
<dbReference type="PROSITE" id="PS50043">
    <property type="entry name" value="HTH_LUXR_2"/>
    <property type="match status" value="1"/>
</dbReference>
<keyword evidence="1" id="KW-0238">DNA-binding</keyword>
<evidence type="ECO:0000259" key="2">
    <source>
        <dbReference type="PROSITE" id="PS50043"/>
    </source>
</evidence>
<dbReference type="InterPro" id="IPR000792">
    <property type="entry name" value="Tscrpt_reg_LuxR_C"/>
</dbReference>
<keyword evidence="4" id="KW-1185">Reference proteome</keyword>
<accession>A0ABT3T432</accession>
<dbReference type="EMBL" id="SHNO01000001">
    <property type="protein sequence ID" value="MCX2977017.1"/>
    <property type="molecule type" value="Genomic_DNA"/>
</dbReference>
<dbReference type="Gene3D" id="3.40.50.2300">
    <property type="match status" value="1"/>
</dbReference>
<feature type="domain" description="HTH luxR-type" evidence="2">
    <location>
        <begin position="138"/>
        <end position="203"/>
    </location>
</feature>
<dbReference type="SUPFAM" id="SSF46894">
    <property type="entry name" value="C-terminal effector domain of the bipartite response regulators"/>
    <property type="match status" value="1"/>
</dbReference>
<dbReference type="PRINTS" id="PR00038">
    <property type="entry name" value="HTHLUXR"/>
</dbReference>
<dbReference type="RefSeq" id="WP_279248745.1">
    <property type="nucleotide sequence ID" value="NZ_SHNO01000001.1"/>
</dbReference>
<proteinExistence type="predicted"/>
<protein>
    <submittedName>
        <fullName evidence="3">Response regulator transcription factor</fullName>
    </submittedName>
</protein>
<dbReference type="Pfam" id="PF00196">
    <property type="entry name" value="GerE"/>
    <property type="match status" value="1"/>
</dbReference>
<comment type="caution">
    <text evidence="3">The sequence shown here is derived from an EMBL/GenBank/DDBJ whole genome shotgun (WGS) entry which is preliminary data.</text>
</comment>
<dbReference type="PANTHER" id="PTHR43214:SF43">
    <property type="entry name" value="TWO-COMPONENT RESPONSE REGULATOR"/>
    <property type="match status" value="1"/>
</dbReference>
<dbReference type="PANTHER" id="PTHR43214">
    <property type="entry name" value="TWO-COMPONENT RESPONSE REGULATOR"/>
    <property type="match status" value="1"/>
</dbReference>
<evidence type="ECO:0000313" key="4">
    <source>
        <dbReference type="Proteomes" id="UP001143304"/>
    </source>
</evidence>